<dbReference type="Pfam" id="PF24965">
    <property type="entry name" value="TRS130_4HB"/>
    <property type="match status" value="1"/>
</dbReference>
<proteinExistence type="predicted"/>
<feature type="domain" description="TRAPPC10/Trs130 N-terminal" evidence="6">
    <location>
        <begin position="116"/>
        <end position="374"/>
    </location>
</feature>
<dbReference type="GO" id="GO:0005829">
    <property type="term" value="C:cytosol"/>
    <property type="evidence" value="ECO:0007669"/>
    <property type="project" value="GOC"/>
</dbReference>
<reference evidence="9 10" key="1">
    <citation type="journal article" date="2018" name="BMC Genomics">
        <title>Comparative genome analyses reveal sequence features reflecting distinct modes of host-adaptation between dicot and monocot powdery mildew.</title>
        <authorList>
            <person name="Wu Y."/>
            <person name="Ma X."/>
            <person name="Pan Z."/>
            <person name="Kale S.D."/>
            <person name="Song Y."/>
            <person name="King H."/>
            <person name="Zhang Q."/>
            <person name="Presley C."/>
            <person name="Deng X."/>
            <person name="Wei C.I."/>
            <person name="Xiao S."/>
        </authorList>
    </citation>
    <scope>NUCLEOTIDE SEQUENCE [LARGE SCALE GENOMIC DNA]</scope>
    <source>
        <strain evidence="9">UMSG1</strain>
    </source>
</reference>
<dbReference type="InterPro" id="IPR056913">
    <property type="entry name" value="TRAPPC10/Trs130_N"/>
</dbReference>
<dbReference type="InterPro" id="IPR055505">
    <property type="entry name" value="DUF7077"/>
</dbReference>
<sequence>MEHLSSSSKVTVEYFDPFGVYRLLSPLLLKQFPLRNLHWESHAGPLRSINLLHIDLIQSQETVSVPEVISTGTESHRSAKSEESASTGDEALRNRLSGHAPERPQSQSGPPRAPLKERRHQMPGLRQTPYLKILLLRCDDVDTYRSHRRPFIKQWIKKHTLPTQLTTKSSAQENYDAFEWLIIHVTIPNTPAANQPRTSKKNIEGSSGITKEKSGSRWRGGGSSTILEKLKSDFNGSSKSSLDHIAQIRLSFDDVPHEMVPRIIPTISKPYVETPQENENAWQDLISKLKSLILAAFDMRVSQYEEDIREKDSQRSLPGWNFCTFFVLKESLAIGYECVGLVEDSLIEYDELAVGLDTIIREQVENNRAEHAGSFLPFTDDLKDQAETAIANISKDIGISNFLNTGAPVELQSDSLNSQAYEIPLNVTKKRYRELILANNISIFDFRSYLFARQLHLLLRLANASSTKEELLSEVQEQFESNPKSLATKKALPKASEQTENLTVLSKICRRAVEFIAATARTMRADLWAAHHPHYRNRDSSECETSQTRMNQIVLHVIENIVSSFIFSTAQQILAHTSTKYLSIPQSNVAHLPSLDKKDARFVRSDSTSNLHPARSSSLASRSQKQRPREQSNPPRVRRASVPNHGFIAPSLKTGLEELSAHRAELYILSRSILQRAGAQRGWSVGWSEMAKYQAIGTEGFEDVDLTKDSTNNLSTLSDQDTVPPSCHGILNRLLRSGLRSKDDFYNLYETLCDKALRHYTISYRYHSVQSSLADLAVLKYHLKDYTSAASHLNRLMNFYEETGWSNIELSMLIIYAKCLQQLQRREEFVQVTIKLISKIAAAENDRWNRKSSVYWTKKMFYDDSIVLQEQYLPELFEITRTLTIPTIIPIQSFFGFIEVDETIQYHQNKDSFELRIRLLYLLNNELSIKKAKVRLNSFTHDINREIWLEAEGTFKFKKGINEILVKSNTTIPDTFLVTSIVFSGNNVIHSHDSLGGNATSTIRHDSFIRCPKLLIYQRPEAFDIRLHPSRSMHLGKTKSLELELSSGWNNVTSGEIQIRAATAGLRLQTSEARVFLGEITILKSKEAGIVRVGSLKSYSCAIVAIPFSLEQDTNEISVKLDFTYTTEDGTFTYATTPSISISYPLGVNVQDFFKHNFLFSKFTISSASSGPLRLIDCKLDRSELFEAHGGHGMNTPFVIYPRQPATVLYKINKAKENEVAHDIRKKKDNKLALILKFRCLEDEVIATITLDLEKSLRDSPLNCYRRLVVGKVIREIRQHLSPQDIERVALLGEIPMSSLAKIAWWERFSGLGYRAEEEVSTLLLKFIEEWLQRRTTLPLDTTFNEEEKFPVSRSIVIPVDVPSVTVVITVDIQLLGLCSPNSEAARAAVNQSISASLNIRWTRKWDTKSSPERMDMSQDPYEFSYEIFGPSETWIIGGRRKSYFKIPKIFKSSPSSLAPTVPAAATATAGASSSSSATDSHELPSKMMVDHVAIPIVLVPLCQGLLPYPTVEIKVVMPPTSRATTPKILAHNMNGFQDTFVNFEIDHKNTAEFIHIVSDTQKTTVSLDTLE</sequence>
<feature type="region of interest" description="Disordered" evidence="4">
    <location>
        <begin position="603"/>
        <end position="644"/>
    </location>
</feature>
<feature type="domain" description="TRAPPC10/Trs130 N-terminal" evidence="6">
    <location>
        <begin position="426"/>
        <end position="465"/>
    </location>
</feature>
<evidence type="ECO:0000313" key="9">
    <source>
        <dbReference type="EMBL" id="RKF75763.1"/>
    </source>
</evidence>
<dbReference type="GO" id="GO:0006891">
    <property type="term" value="P:intra-Golgi vesicle-mediated transport"/>
    <property type="evidence" value="ECO:0007669"/>
    <property type="project" value="TreeGrafter"/>
</dbReference>
<dbReference type="GO" id="GO:1990071">
    <property type="term" value="C:TRAPPII protein complex"/>
    <property type="evidence" value="ECO:0007669"/>
    <property type="project" value="InterPro"/>
</dbReference>
<evidence type="ECO:0000256" key="2">
    <source>
        <dbReference type="ARBA" id="ARBA00022448"/>
    </source>
</evidence>
<accession>A0A420IML1</accession>
<dbReference type="Pfam" id="PF24967">
    <property type="entry name" value="NTS_TR130"/>
    <property type="match status" value="1"/>
</dbReference>
<dbReference type="GO" id="GO:0034498">
    <property type="term" value="P:early endosome to Golgi transport"/>
    <property type="evidence" value="ECO:0007669"/>
    <property type="project" value="TreeGrafter"/>
</dbReference>
<evidence type="ECO:0000259" key="6">
    <source>
        <dbReference type="Pfam" id="PF23036"/>
    </source>
</evidence>
<feature type="domain" description="TRAPPC10/Trs130 C-terminal" evidence="5">
    <location>
        <begin position="1359"/>
        <end position="1558"/>
    </location>
</feature>
<name>A0A420IML1_9PEZI</name>
<feature type="compositionally biased region" description="Polar residues" evidence="4">
    <location>
        <begin position="605"/>
        <end position="623"/>
    </location>
</feature>
<evidence type="ECO:0000256" key="1">
    <source>
        <dbReference type="ARBA" id="ARBA00004555"/>
    </source>
</evidence>
<dbReference type="InterPro" id="IPR056916">
    <property type="entry name" value="NTS_TR130"/>
</dbReference>
<dbReference type="Pfam" id="PF23274">
    <property type="entry name" value="DUF7077"/>
    <property type="match status" value="1"/>
</dbReference>
<evidence type="ECO:0000313" key="10">
    <source>
        <dbReference type="Proteomes" id="UP000285326"/>
    </source>
</evidence>
<evidence type="ECO:0000259" key="7">
    <source>
        <dbReference type="Pfam" id="PF23274"/>
    </source>
</evidence>
<feature type="compositionally biased region" description="Basic and acidic residues" evidence="4">
    <location>
        <begin position="74"/>
        <end position="83"/>
    </location>
</feature>
<comment type="subcellular location">
    <subcellularLocation>
        <location evidence="1">Golgi apparatus</location>
    </subcellularLocation>
</comment>
<dbReference type="PANTHER" id="PTHR13251">
    <property type="entry name" value="EPILEPSY HOLOPROSENCEPHALY CANDIDATE 1/TMEM1"/>
    <property type="match status" value="1"/>
</dbReference>
<evidence type="ECO:0000256" key="4">
    <source>
        <dbReference type="SAM" id="MobiDB-lite"/>
    </source>
</evidence>
<dbReference type="EMBL" id="MCBS01023182">
    <property type="protein sequence ID" value="RKF75763.1"/>
    <property type="molecule type" value="Genomic_DNA"/>
</dbReference>
<protein>
    <submittedName>
        <fullName evidence="9">Putative tmem1 family protein</fullName>
    </submittedName>
</protein>
<dbReference type="Pfam" id="PF12584">
    <property type="entry name" value="TRAPPC10"/>
    <property type="match status" value="1"/>
</dbReference>
<dbReference type="PANTHER" id="PTHR13251:SF3">
    <property type="entry name" value="TRAFFICKING PROTEIN PARTICLE COMPLEX SUBUNIT 10"/>
    <property type="match status" value="1"/>
</dbReference>
<comment type="caution">
    <text evidence="9">The sequence shown here is derived from an EMBL/GenBank/DDBJ whole genome shotgun (WGS) entry which is preliminary data.</text>
</comment>
<organism evidence="9 10">
    <name type="scientific">Golovinomyces cichoracearum</name>
    <dbReference type="NCBI Taxonomy" id="62708"/>
    <lineage>
        <taxon>Eukaryota</taxon>
        <taxon>Fungi</taxon>
        <taxon>Dikarya</taxon>
        <taxon>Ascomycota</taxon>
        <taxon>Pezizomycotina</taxon>
        <taxon>Leotiomycetes</taxon>
        <taxon>Erysiphales</taxon>
        <taxon>Erysiphaceae</taxon>
        <taxon>Golovinomyces</taxon>
    </lineage>
</organism>
<keyword evidence="2" id="KW-0813">Transport</keyword>
<dbReference type="InterPro" id="IPR045126">
    <property type="entry name" value="TRAPPC10/Trs130"/>
</dbReference>
<dbReference type="Pfam" id="PF23036">
    <property type="entry name" value="TRAPPC10_1st"/>
    <property type="match status" value="2"/>
</dbReference>
<evidence type="ECO:0000256" key="3">
    <source>
        <dbReference type="ARBA" id="ARBA00023034"/>
    </source>
</evidence>
<feature type="region of interest" description="Disordered" evidence="4">
    <location>
        <begin position="68"/>
        <end position="123"/>
    </location>
</feature>
<dbReference type="Proteomes" id="UP000285326">
    <property type="component" value="Unassembled WGS sequence"/>
</dbReference>
<dbReference type="InterPro" id="IPR022233">
    <property type="entry name" value="TRAPPC10/Trs130_C"/>
</dbReference>
<keyword evidence="3" id="KW-0333">Golgi apparatus</keyword>
<evidence type="ECO:0000259" key="5">
    <source>
        <dbReference type="Pfam" id="PF12584"/>
    </source>
</evidence>
<gene>
    <name evidence="9" type="ORF">GcM1_231020</name>
</gene>
<evidence type="ECO:0000259" key="8">
    <source>
        <dbReference type="Pfam" id="PF24967"/>
    </source>
</evidence>
<feature type="region of interest" description="Disordered" evidence="4">
    <location>
        <begin position="192"/>
        <end position="223"/>
    </location>
</feature>
<feature type="domain" description="DUF7077" evidence="7">
    <location>
        <begin position="1020"/>
        <end position="1141"/>
    </location>
</feature>
<feature type="domain" description="Trs130 NTS" evidence="8">
    <location>
        <begin position="733"/>
        <end position="832"/>
    </location>
</feature>